<keyword evidence="2" id="KW-0413">Isomerase</keyword>
<evidence type="ECO:0000256" key="1">
    <source>
        <dbReference type="ARBA" id="ARBA00008558"/>
    </source>
</evidence>
<dbReference type="Pfam" id="PF07221">
    <property type="entry name" value="GlcNAc_2-epim"/>
    <property type="match status" value="1"/>
</dbReference>
<dbReference type="Proteomes" id="UP000629365">
    <property type="component" value="Unassembled WGS sequence"/>
</dbReference>
<sequence>MRWHSDPSWLIDDPEHQRMLSGEADRLRSFFAEPPGRKRFGWRRFDGSVDTERPLELYSVARLVHCFGVARMLGDEQSDEQAGGWAADGVELLLTEFMHPSGGFFDAVTSDGLPVSETRSAYGHAFALLAGATAVQADVPRGAELFGRARDAIDDLFWDAGVGAAVDEVDVHARPVSDYRGQNANMHLTEAFLASYELTREPEFLHRARGLAERFVLKGAGSREWRVPEHYTREWEVDEEYGREQPLDQFRPFGVMPGHGLEWSRLVLGIASHDPSFDRAEEAAHGLFARAVQDGWDTEKGGVSYTTDFSGEVVGSARMHWVVAEALAAAVWLARTTGSAEYAEWYRRFWDWTDRHVIDRVGGSWWHELGADNRPASHTWPGKPDLYHAYQAVLSAGLLRPTGFAAAAARHDL</sequence>
<evidence type="ECO:0000256" key="2">
    <source>
        <dbReference type="ARBA" id="ARBA00023235"/>
    </source>
</evidence>
<evidence type="ECO:0000313" key="4">
    <source>
        <dbReference type="Proteomes" id="UP000629365"/>
    </source>
</evidence>
<dbReference type="Gene3D" id="1.50.10.10">
    <property type="match status" value="1"/>
</dbReference>
<comment type="caution">
    <text evidence="3">The sequence shown here is derived from an EMBL/GenBank/DDBJ whole genome shotgun (WGS) entry which is preliminary data.</text>
</comment>
<keyword evidence="4" id="KW-1185">Reference proteome</keyword>
<dbReference type="SUPFAM" id="SSF48208">
    <property type="entry name" value="Six-hairpin glycosidases"/>
    <property type="match status" value="1"/>
</dbReference>
<protein>
    <submittedName>
        <fullName evidence="3">N-acyl-D-glucosamine 2-epimerase</fullName>
    </submittedName>
</protein>
<evidence type="ECO:0000313" key="3">
    <source>
        <dbReference type="EMBL" id="GGD69374.1"/>
    </source>
</evidence>
<comment type="similarity">
    <text evidence="1">Belongs to the N-acylglucosamine 2-epimerase family.</text>
</comment>
<dbReference type="EMBL" id="BMCM01000001">
    <property type="protein sequence ID" value="GGD69374.1"/>
    <property type="molecule type" value="Genomic_DNA"/>
</dbReference>
<name>A0ABQ1RJS6_9MICO</name>
<organism evidence="3 4">
    <name type="scientific">Microbacterium murale</name>
    <dbReference type="NCBI Taxonomy" id="1081040"/>
    <lineage>
        <taxon>Bacteria</taxon>
        <taxon>Bacillati</taxon>
        <taxon>Actinomycetota</taxon>
        <taxon>Actinomycetes</taxon>
        <taxon>Micrococcales</taxon>
        <taxon>Microbacteriaceae</taxon>
        <taxon>Microbacterium</taxon>
    </lineage>
</organism>
<dbReference type="InterPro" id="IPR008928">
    <property type="entry name" value="6-hairpin_glycosidase_sf"/>
</dbReference>
<dbReference type="InterPro" id="IPR010819">
    <property type="entry name" value="AGE/CE"/>
</dbReference>
<dbReference type="RefSeq" id="WP_188435483.1">
    <property type="nucleotide sequence ID" value="NZ_BMCM01000001.1"/>
</dbReference>
<gene>
    <name evidence="3" type="ORF">GCM10007269_10610</name>
</gene>
<proteinExistence type="inferred from homology"/>
<dbReference type="InterPro" id="IPR012341">
    <property type="entry name" value="6hp_glycosidase-like_sf"/>
</dbReference>
<dbReference type="PANTHER" id="PTHR15108">
    <property type="entry name" value="N-ACYLGLUCOSAMINE-2-EPIMERASE"/>
    <property type="match status" value="1"/>
</dbReference>
<accession>A0ABQ1RJS6</accession>
<reference evidence="4" key="1">
    <citation type="journal article" date="2019" name="Int. J. Syst. Evol. Microbiol.">
        <title>The Global Catalogue of Microorganisms (GCM) 10K type strain sequencing project: providing services to taxonomists for standard genome sequencing and annotation.</title>
        <authorList>
            <consortium name="The Broad Institute Genomics Platform"/>
            <consortium name="The Broad Institute Genome Sequencing Center for Infectious Disease"/>
            <person name="Wu L."/>
            <person name="Ma J."/>
        </authorList>
    </citation>
    <scope>NUCLEOTIDE SEQUENCE [LARGE SCALE GENOMIC DNA]</scope>
    <source>
        <strain evidence="4">CCM 7640</strain>
    </source>
</reference>